<evidence type="ECO:0000313" key="3">
    <source>
        <dbReference type="EMBL" id="CAG8681627.1"/>
    </source>
</evidence>
<dbReference type="AlphaFoldDB" id="A0A9N9EK32"/>
<keyword evidence="2" id="KW-0732">Signal</keyword>
<organism evidence="3 4">
    <name type="scientific">Paraglomus brasilianum</name>
    <dbReference type="NCBI Taxonomy" id="144538"/>
    <lineage>
        <taxon>Eukaryota</taxon>
        <taxon>Fungi</taxon>
        <taxon>Fungi incertae sedis</taxon>
        <taxon>Mucoromycota</taxon>
        <taxon>Glomeromycotina</taxon>
        <taxon>Glomeromycetes</taxon>
        <taxon>Paraglomerales</taxon>
        <taxon>Paraglomeraceae</taxon>
        <taxon>Paraglomus</taxon>
    </lineage>
</organism>
<comment type="caution">
    <text evidence="3">The sequence shown here is derived from an EMBL/GenBank/DDBJ whole genome shotgun (WGS) entry which is preliminary data.</text>
</comment>
<gene>
    <name evidence="3" type="ORF">PBRASI_LOCUS11841</name>
</gene>
<accession>A0A9N9EK32</accession>
<feature type="non-terminal residue" evidence="3">
    <location>
        <position position="48"/>
    </location>
</feature>
<dbReference type="Proteomes" id="UP000789739">
    <property type="component" value="Unassembled WGS sequence"/>
</dbReference>
<feature type="region of interest" description="Disordered" evidence="1">
    <location>
        <begin position="28"/>
        <end position="48"/>
    </location>
</feature>
<feature type="non-terminal residue" evidence="3">
    <location>
        <position position="1"/>
    </location>
</feature>
<proteinExistence type="predicted"/>
<protein>
    <submittedName>
        <fullName evidence="3">3425_t:CDS:1</fullName>
    </submittedName>
</protein>
<name>A0A9N9EK32_9GLOM</name>
<evidence type="ECO:0000256" key="2">
    <source>
        <dbReference type="SAM" id="SignalP"/>
    </source>
</evidence>
<feature type="compositionally biased region" description="Basic and acidic residues" evidence="1">
    <location>
        <begin position="38"/>
        <end position="48"/>
    </location>
</feature>
<evidence type="ECO:0000313" key="4">
    <source>
        <dbReference type="Proteomes" id="UP000789739"/>
    </source>
</evidence>
<feature type="chain" id="PRO_5040383899" evidence="2">
    <location>
        <begin position="19"/>
        <end position="48"/>
    </location>
</feature>
<reference evidence="3" key="1">
    <citation type="submission" date="2021-06" db="EMBL/GenBank/DDBJ databases">
        <authorList>
            <person name="Kallberg Y."/>
            <person name="Tangrot J."/>
            <person name="Rosling A."/>
        </authorList>
    </citation>
    <scope>NUCLEOTIDE SEQUENCE</scope>
    <source>
        <strain evidence="3">BR232B</strain>
    </source>
</reference>
<feature type="signal peptide" evidence="2">
    <location>
        <begin position="1"/>
        <end position="18"/>
    </location>
</feature>
<sequence>RYALSVIVLKWGVFSVWTTRDIDGTTVSDISDEGSGDDSLKDANVEVV</sequence>
<dbReference type="EMBL" id="CAJVPI010007100">
    <property type="protein sequence ID" value="CAG8681627.1"/>
    <property type="molecule type" value="Genomic_DNA"/>
</dbReference>
<keyword evidence="4" id="KW-1185">Reference proteome</keyword>
<evidence type="ECO:0000256" key="1">
    <source>
        <dbReference type="SAM" id="MobiDB-lite"/>
    </source>
</evidence>